<organism evidence="1 2">
    <name type="scientific">Sorangium cellulosum</name>
    <name type="common">Polyangium cellulosum</name>
    <dbReference type="NCBI Taxonomy" id="56"/>
    <lineage>
        <taxon>Bacteria</taxon>
        <taxon>Pseudomonadati</taxon>
        <taxon>Myxococcota</taxon>
        <taxon>Polyangia</taxon>
        <taxon>Polyangiales</taxon>
        <taxon>Polyangiaceae</taxon>
        <taxon>Sorangium</taxon>
    </lineage>
</organism>
<dbReference type="EMBL" id="CP012673">
    <property type="protein sequence ID" value="AUX39609.1"/>
    <property type="molecule type" value="Genomic_DNA"/>
</dbReference>
<name>A0A2L0EK03_SORCE</name>
<evidence type="ECO:0000313" key="2">
    <source>
        <dbReference type="Proteomes" id="UP000238348"/>
    </source>
</evidence>
<dbReference type="OrthoDB" id="5520156at2"/>
<dbReference type="RefSeq" id="WP_104987023.1">
    <property type="nucleotide sequence ID" value="NZ_CP012673.1"/>
</dbReference>
<gene>
    <name evidence="1" type="ORF">SOCE26_010030</name>
</gene>
<accession>A0A2L0EK03</accession>
<reference evidence="1 2" key="1">
    <citation type="submission" date="2015-09" db="EMBL/GenBank/DDBJ databases">
        <title>Sorangium comparison.</title>
        <authorList>
            <person name="Zaburannyi N."/>
            <person name="Bunk B."/>
            <person name="Overmann J."/>
            <person name="Mueller R."/>
        </authorList>
    </citation>
    <scope>NUCLEOTIDE SEQUENCE [LARGE SCALE GENOMIC DNA]</scope>
    <source>
        <strain evidence="1 2">So ce26</strain>
    </source>
</reference>
<dbReference type="AlphaFoldDB" id="A0A2L0EK03"/>
<proteinExistence type="predicted"/>
<sequence>MSLRQRDFILRMIEQLAEALGRIAGLRRAGQLEEAEQLLRATADGLFGPMRDMLDRLDAAGAATLLGDHEKIGAYAALCAEQAAILELRGQGAQALSERRRALELHLEAVSRAPEGNTRAEDGARALLGQVDVARLPERYRALAARLRV</sequence>
<protein>
    <submittedName>
        <fullName evidence="1">Uncharacterized protein</fullName>
    </submittedName>
</protein>
<dbReference type="Proteomes" id="UP000238348">
    <property type="component" value="Chromosome"/>
</dbReference>
<evidence type="ECO:0000313" key="1">
    <source>
        <dbReference type="EMBL" id="AUX39609.1"/>
    </source>
</evidence>